<accession>A0A2N0ZKS5</accession>
<organism evidence="1 2">
    <name type="scientific">Cytobacillus horneckiae</name>
    <dbReference type="NCBI Taxonomy" id="549687"/>
    <lineage>
        <taxon>Bacteria</taxon>
        <taxon>Bacillati</taxon>
        <taxon>Bacillota</taxon>
        <taxon>Bacilli</taxon>
        <taxon>Bacillales</taxon>
        <taxon>Bacillaceae</taxon>
        <taxon>Cytobacillus</taxon>
    </lineage>
</organism>
<reference evidence="1 2" key="1">
    <citation type="journal article" date="2010" name="Int. J. Syst. Evol. Microbiol.">
        <title>Bacillus horneckiae sp. nov., isolated from a spacecraft-assembly clean room.</title>
        <authorList>
            <person name="Vaishampayan P."/>
            <person name="Probst A."/>
            <person name="Krishnamurthi S."/>
            <person name="Ghosh S."/>
            <person name="Osman S."/>
            <person name="McDowall A."/>
            <person name="Ruckmani A."/>
            <person name="Mayilraj S."/>
            <person name="Venkateswaran K."/>
        </authorList>
    </citation>
    <scope>NUCLEOTIDE SEQUENCE [LARGE SCALE GENOMIC DNA]</scope>
    <source>
        <strain evidence="2">1PO1SC</strain>
    </source>
</reference>
<dbReference type="PANTHER" id="PTHR40053">
    <property type="entry name" value="SPORULATION-CONTROL PROTEIN SPO0M"/>
    <property type="match status" value="1"/>
</dbReference>
<keyword evidence="2" id="KW-1185">Reference proteome</keyword>
<name>A0A2N0ZKS5_9BACI</name>
<sequence length="256" mass="28792">MALFNKVLASVGIGAAKVDTKLHSGAVYPGSKLEGIVEVRGGKIDQEIDDIYLKVQTSYETEKDDHKYSVNGEVARFRLAESFIIKANEAKDIPFAFNLPLDTPVTIGKSRVWVSTELDIKKAFDPSDNDSMKVAPNKLMESVLHSINDLGFRMREVECEEAPKWMRRRLPFVQEFEFVAVSGQFRGRLDELEVVFFLESDNAADLFLQVDRRARGLRGFLSEALSMDESTITIKVTSDDIPNMSSKLQSVISQYI</sequence>
<dbReference type="PANTHER" id="PTHR40053:SF1">
    <property type="entry name" value="SPORULATION-CONTROL PROTEIN SPO0M"/>
    <property type="match status" value="1"/>
</dbReference>
<dbReference type="AlphaFoldDB" id="A0A2N0ZKS5"/>
<comment type="caution">
    <text evidence="1">The sequence shown here is derived from an EMBL/GenBank/DDBJ whole genome shotgun (WGS) entry which is preliminary data.</text>
</comment>
<gene>
    <name evidence="1" type="ORF">CWS20_03735</name>
</gene>
<proteinExistence type="predicted"/>
<dbReference type="RefSeq" id="WP_066200128.1">
    <property type="nucleotide sequence ID" value="NZ_JARMMB010000019.1"/>
</dbReference>
<dbReference type="Proteomes" id="UP000233343">
    <property type="component" value="Unassembled WGS sequence"/>
</dbReference>
<protein>
    <submittedName>
        <fullName evidence="1">Sporulation protein SpoOM</fullName>
    </submittedName>
</protein>
<dbReference type="EMBL" id="PISD01000008">
    <property type="protein sequence ID" value="PKG30115.1"/>
    <property type="molecule type" value="Genomic_DNA"/>
</dbReference>
<evidence type="ECO:0000313" key="2">
    <source>
        <dbReference type="Proteomes" id="UP000233343"/>
    </source>
</evidence>
<dbReference type="InterPro" id="IPR009776">
    <property type="entry name" value="Spore_0_M"/>
</dbReference>
<dbReference type="Pfam" id="PF07070">
    <property type="entry name" value="Spo0M"/>
    <property type="match status" value="1"/>
</dbReference>
<evidence type="ECO:0000313" key="1">
    <source>
        <dbReference type="EMBL" id="PKG30115.1"/>
    </source>
</evidence>